<comment type="catalytic activity">
    <reaction evidence="7">
        <text>tRNA(Asx) + L-aspartate + ATP = L-aspartyl-tRNA(Asx) + AMP + diphosphate</text>
        <dbReference type="Rhea" id="RHEA:18349"/>
        <dbReference type="Rhea" id="RHEA-COMP:9710"/>
        <dbReference type="Rhea" id="RHEA-COMP:9711"/>
        <dbReference type="ChEBI" id="CHEBI:29991"/>
        <dbReference type="ChEBI" id="CHEBI:30616"/>
        <dbReference type="ChEBI" id="CHEBI:33019"/>
        <dbReference type="ChEBI" id="CHEBI:78442"/>
        <dbReference type="ChEBI" id="CHEBI:78516"/>
        <dbReference type="ChEBI" id="CHEBI:456215"/>
        <dbReference type="EC" id="6.1.1.23"/>
    </reaction>
</comment>
<dbReference type="EMBL" id="JAJFAT010000011">
    <property type="protein sequence ID" value="MCC3145354.1"/>
    <property type="molecule type" value="Genomic_DNA"/>
</dbReference>
<keyword evidence="3 7" id="KW-0547">Nucleotide-binding</keyword>
<evidence type="ECO:0000313" key="9">
    <source>
        <dbReference type="EMBL" id="MCC3145354.1"/>
    </source>
</evidence>
<dbReference type="InterPro" id="IPR004524">
    <property type="entry name" value="Asp-tRNA-ligase_1"/>
</dbReference>
<dbReference type="CDD" id="cd00777">
    <property type="entry name" value="AspRS_core"/>
    <property type="match status" value="1"/>
</dbReference>
<dbReference type="Pfam" id="PF02938">
    <property type="entry name" value="GAD"/>
    <property type="match status" value="1"/>
</dbReference>
<proteinExistence type="inferred from homology"/>
<reference evidence="9 10" key="1">
    <citation type="submission" date="2021-10" db="EMBL/GenBank/DDBJ databases">
        <authorList>
            <person name="Grouzdev D.S."/>
            <person name="Pantiukh K.S."/>
            <person name="Krutkina M.S."/>
        </authorList>
    </citation>
    <scope>NUCLEOTIDE SEQUENCE [LARGE SCALE GENOMIC DNA]</scope>
    <source>
        <strain evidence="9 10">Z-7514</strain>
    </source>
</reference>
<feature type="binding site" evidence="7">
    <location>
        <position position="454"/>
    </location>
    <ligand>
        <name>L-aspartate</name>
        <dbReference type="ChEBI" id="CHEBI:29991"/>
    </ligand>
</feature>
<dbReference type="RefSeq" id="WP_229346017.1">
    <property type="nucleotide sequence ID" value="NZ_JAJFAT010000011.1"/>
</dbReference>
<dbReference type="SUPFAM" id="SSF55681">
    <property type="entry name" value="Class II aaRS and biotin synthetases"/>
    <property type="match status" value="1"/>
</dbReference>
<feature type="site" description="Important for tRNA non-discrimination" evidence="7">
    <location>
        <position position="90"/>
    </location>
</feature>
<dbReference type="PROSITE" id="PS50862">
    <property type="entry name" value="AA_TRNA_LIGASE_II"/>
    <property type="match status" value="1"/>
</dbReference>
<dbReference type="PRINTS" id="PR01042">
    <property type="entry name" value="TRNASYNTHASP"/>
</dbReference>
<keyword evidence="6 7" id="KW-0030">Aminoacyl-tRNA synthetase</keyword>
<dbReference type="Pfam" id="PF01336">
    <property type="entry name" value="tRNA_anti-codon"/>
    <property type="match status" value="1"/>
</dbReference>
<dbReference type="Gene3D" id="3.30.1360.30">
    <property type="entry name" value="GAD-like domain"/>
    <property type="match status" value="1"/>
</dbReference>
<dbReference type="GO" id="GO:0050560">
    <property type="term" value="F:aspartate-tRNA(Asn) ligase activity"/>
    <property type="evidence" value="ECO:0007669"/>
    <property type="project" value="UniProtKB-EC"/>
</dbReference>
<keyword evidence="4 7" id="KW-0067">ATP-binding</keyword>
<dbReference type="HAMAP" id="MF_00044">
    <property type="entry name" value="Asp_tRNA_synth_type1"/>
    <property type="match status" value="1"/>
</dbReference>
<feature type="site" description="Important for tRNA non-discrimination" evidence="7">
    <location>
        <position position="38"/>
    </location>
</feature>
<dbReference type="InterPro" id="IPR004365">
    <property type="entry name" value="NA-bd_OB_tRNA"/>
</dbReference>
<feature type="binding site" evidence="7">
    <location>
        <position position="182"/>
    </location>
    <ligand>
        <name>L-aspartate</name>
        <dbReference type="ChEBI" id="CHEBI:29991"/>
    </ligand>
</feature>
<comment type="subunit">
    <text evidence="7">Homodimer.</text>
</comment>
<dbReference type="InterPro" id="IPR045864">
    <property type="entry name" value="aa-tRNA-synth_II/BPL/LPL"/>
</dbReference>
<name>A0AAW4X0L6_9FIRM</name>
<dbReference type="Gene3D" id="2.40.50.140">
    <property type="entry name" value="Nucleic acid-binding proteins"/>
    <property type="match status" value="1"/>
</dbReference>
<dbReference type="SUPFAM" id="SSF50249">
    <property type="entry name" value="Nucleic acid-binding proteins"/>
    <property type="match status" value="1"/>
</dbReference>
<feature type="domain" description="Aminoacyl-transfer RNA synthetases class-II family profile" evidence="8">
    <location>
        <begin position="151"/>
        <end position="569"/>
    </location>
</feature>
<evidence type="ECO:0000256" key="3">
    <source>
        <dbReference type="ARBA" id="ARBA00022741"/>
    </source>
</evidence>
<dbReference type="Pfam" id="PF00152">
    <property type="entry name" value="tRNA-synt_2"/>
    <property type="match status" value="1"/>
</dbReference>
<dbReference type="InterPro" id="IPR047090">
    <property type="entry name" value="AspRS_core"/>
</dbReference>
<gene>
    <name evidence="7 9" type="primary">aspS</name>
    <name evidence="9" type="ORF">LJ207_08465</name>
</gene>
<dbReference type="Proteomes" id="UP001199296">
    <property type="component" value="Unassembled WGS sequence"/>
</dbReference>
<sequence>MGETIKDFKRTHLCGEISKKNKGEEIIIMGWVQKRRDHGGVIFADIRDRSGIVQVVFNPDIGEDSFAKADQLRSEYVVAIKGEVELRPEGNINPDIYTGEIEIKSNELRILDKAKTPPIQVEDDIDAGEDIRLKYRYLDLRRPKMTKIMGLRHKITKATRDYLDENGFWEIETPILTKSTPEGARDYLVPSRVNPGQFFALPQSPQIFKQLLMVSGMERYFQIARCFRDEDLRANRQPEFTQIDMEMSFVNREDVFEITNGLMEKIFAEAEIEVPSEIKKMPYQEAMDRFGTDKPDLRFAMELKDLSSIVEASDFNIFSGTVKSGGQVKGINFKGGADSSRSEIDSFEEHVKLFKAKGLAWIALRDDELKSPIAKFLSEEEIDNILSEMEAEEGDLLLIVADKAPIVAAALANLRLKIAKDYDLIPEEVYEFVWIIDFPLFEYDEEEDCYQAKHHPFAAPIEADIDKLEEDPASVRADAYDLVLNGEELGGGSIRINNRPLQEKVFSVLSLSEEEQQEKFGFLLEAFDYGTPPHGGIAFGMDRLMMITARTDSIRDVIAFPKTQRATSPLTNAPSNVAEKQLKELGLSLLS</sequence>
<feature type="binding site" evidence="7">
    <location>
        <position position="488"/>
    </location>
    <ligand>
        <name>ATP</name>
        <dbReference type="ChEBI" id="CHEBI:30616"/>
    </ligand>
</feature>
<dbReference type="PANTHER" id="PTHR22594:SF5">
    <property type="entry name" value="ASPARTATE--TRNA LIGASE, MITOCHONDRIAL"/>
    <property type="match status" value="1"/>
</dbReference>
<dbReference type="GO" id="GO:0004815">
    <property type="term" value="F:aspartate-tRNA ligase activity"/>
    <property type="evidence" value="ECO:0007669"/>
    <property type="project" value="UniProtKB-UniRule"/>
</dbReference>
<dbReference type="InterPro" id="IPR006195">
    <property type="entry name" value="aa-tRNA-synth_II"/>
</dbReference>
<feature type="binding site" evidence="7">
    <location>
        <begin position="540"/>
        <end position="543"/>
    </location>
    <ligand>
        <name>ATP</name>
        <dbReference type="ChEBI" id="CHEBI:30616"/>
    </ligand>
</feature>
<feature type="binding site" evidence="7">
    <location>
        <begin position="228"/>
        <end position="230"/>
    </location>
    <ligand>
        <name>ATP</name>
        <dbReference type="ChEBI" id="CHEBI:30616"/>
    </ligand>
</feature>
<protein>
    <recommendedName>
        <fullName evidence="7">Aspartate--tRNA(Asp/Asn) ligase</fullName>
        <ecNumber evidence="7">6.1.1.23</ecNumber>
    </recommendedName>
    <alternativeName>
        <fullName evidence="7">Aspartyl-tRNA synthetase</fullName>
        <shortName evidence="7">AspRS</shortName>
    </alternativeName>
    <alternativeName>
        <fullName evidence="7">Non-discriminating aspartyl-tRNA synthetase</fullName>
        <shortName evidence="7">ND-AspRS</shortName>
    </alternativeName>
</protein>
<evidence type="ECO:0000256" key="4">
    <source>
        <dbReference type="ARBA" id="ARBA00022840"/>
    </source>
</evidence>
<dbReference type="InterPro" id="IPR004364">
    <property type="entry name" value="Aa-tRNA-synt_II"/>
</dbReference>
<evidence type="ECO:0000256" key="6">
    <source>
        <dbReference type="ARBA" id="ARBA00023146"/>
    </source>
</evidence>
<evidence type="ECO:0000256" key="7">
    <source>
        <dbReference type="HAMAP-Rule" id="MF_00044"/>
    </source>
</evidence>
<dbReference type="InterPro" id="IPR002312">
    <property type="entry name" value="Asp/Asn-tRNA-synth_IIb"/>
</dbReference>
<dbReference type="AlphaFoldDB" id="A0AAW4X0L6"/>
<evidence type="ECO:0000256" key="1">
    <source>
        <dbReference type="ARBA" id="ARBA00006303"/>
    </source>
</evidence>
<dbReference type="InterPro" id="IPR047089">
    <property type="entry name" value="Asp-tRNA-ligase_1_N"/>
</dbReference>
<keyword evidence="5 7" id="KW-0648">Protein biosynthesis</keyword>
<evidence type="ECO:0000259" key="8">
    <source>
        <dbReference type="PROSITE" id="PS50862"/>
    </source>
</evidence>
<dbReference type="PANTHER" id="PTHR22594">
    <property type="entry name" value="ASPARTYL/LYSYL-TRNA SYNTHETASE"/>
    <property type="match status" value="1"/>
</dbReference>
<feature type="binding site" evidence="7">
    <location>
        <position position="495"/>
    </location>
    <ligand>
        <name>L-aspartate</name>
        <dbReference type="ChEBI" id="CHEBI:29991"/>
    </ligand>
</feature>
<evidence type="ECO:0000313" key="10">
    <source>
        <dbReference type="Proteomes" id="UP001199296"/>
    </source>
</evidence>
<feature type="binding site" evidence="7">
    <location>
        <position position="237"/>
    </location>
    <ligand>
        <name>ATP</name>
        <dbReference type="ChEBI" id="CHEBI:30616"/>
    </ligand>
</feature>
<comment type="subcellular location">
    <subcellularLocation>
        <location evidence="7">Cytoplasm</location>
    </subcellularLocation>
</comment>
<dbReference type="NCBIfam" id="NF001750">
    <property type="entry name" value="PRK00476.1"/>
    <property type="match status" value="1"/>
</dbReference>
<dbReference type="GO" id="GO:0006422">
    <property type="term" value="P:aspartyl-tRNA aminoacylation"/>
    <property type="evidence" value="ECO:0007669"/>
    <property type="project" value="UniProtKB-UniRule"/>
</dbReference>
<dbReference type="GO" id="GO:0003676">
    <property type="term" value="F:nucleic acid binding"/>
    <property type="evidence" value="ECO:0007669"/>
    <property type="project" value="InterPro"/>
</dbReference>
<comment type="caution">
    <text evidence="9">The sequence shown here is derived from an EMBL/GenBank/DDBJ whole genome shotgun (WGS) entry which is preliminary data.</text>
</comment>
<accession>A0AAW4X0L6</accession>
<dbReference type="InterPro" id="IPR029351">
    <property type="entry name" value="GAD_dom"/>
</dbReference>
<comment type="function">
    <text evidence="7">Aspartyl-tRNA synthetase with relaxed tRNA specificity since it is able to aspartylate not only its cognate tRNA(Asp) but also tRNA(Asn). Reaction proceeds in two steps: L-aspartate is first activated by ATP to form Asp-AMP and then transferred to the acceptor end of tRNA(Asp/Asn).</text>
</comment>
<organism evidence="9 10">
    <name type="scientific">Halanaerobium polyolivorans</name>
    <dbReference type="NCBI Taxonomy" id="2886943"/>
    <lineage>
        <taxon>Bacteria</taxon>
        <taxon>Bacillati</taxon>
        <taxon>Bacillota</taxon>
        <taxon>Clostridia</taxon>
        <taxon>Halanaerobiales</taxon>
        <taxon>Halanaerobiaceae</taxon>
        <taxon>Halanaerobium</taxon>
    </lineage>
</organism>
<dbReference type="GO" id="GO:0005524">
    <property type="term" value="F:ATP binding"/>
    <property type="evidence" value="ECO:0007669"/>
    <property type="project" value="UniProtKB-UniRule"/>
</dbReference>
<dbReference type="GO" id="GO:0140096">
    <property type="term" value="F:catalytic activity, acting on a protein"/>
    <property type="evidence" value="ECO:0007669"/>
    <property type="project" value="UniProtKB-ARBA"/>
</dbReference>
<dbReference type="SUPFAM" id="SSF55261">
    <property type="entry name" value="GAD domain-like"/>
    <property type="match status" value="1"/>
</dbReference>
<dbReference type="CDD" id="cd04317">
    <property type="entry name" value="EcAspRS_like_N"/>
    <property type="match status" value="1"/>
</dbReference>
<keyword evidence="10" id="KW-1185">Reference proteome</keyword>
<dbReference type="GO" id="GO:0016740">
    <property type="term" value="F:transferase activity"/>
    <property type="evidence" value="ECO:0007669"/>
    <property type="project" value="UniProtKB-ARBA"/>
</dbReference>
<keyword evidence="2 7" id="KW-0436">Ligase</keyword>
<evidence type="ECO:0000256" key="2">
    <source>
        <dbReference type="ARBA" id="ARBA00022598"/>
    </source>
</evidence>
<dbReference type="Gene3D" id="3.30.930.10">
    <property type="entry name" value="Bira Bifunctional Protein, Domain 2"/>
    <property type="match status" value="1"/>
</dbReference>
<dbReference type="NCBIfam" id="TIGR00459">
    <property type="entry name" value="aspS_bact"/>
    <property type="match status" value="1"/>
</dbReference>
<comment type="similarity">
    <text evidence="1 7">Belongs to the class-II aminoacyl-tRNA synthetase family. Type 1 subfamily.</text>
</comment>
<evidence type="ECO:0000256" key="5">
    <source>
        <dbReference type="ARBA" id="ARBA00022917"/>
    </source>
</evidence>
<feature type="region of interest" description="Aspartate" evidence="7">
    <location>
        <begin position="206"/>
        <end position="209"/>
    </location>
</feature>
<keyword evidence="7" id="KW-0963">Cytoplasm</keyword>
<dbReference type="EC" id="6.1.1.23" evidence="7"/>
<dbReference type="InterPro" id="IPR004115">
    <property type="entry name" value="GAD-like_sf"/>
</dbReference>
<dbReference type="InterPro" id="IPR012340">
    <property type="entry name" value="NA-bd_OB-fold"/>
</dbReference>
<feature type="binding site" evidence="7">
    <location>
        <position position="228"/>
    </location>
    <ligand>
        <name>L-aspartate</name>
        <dbReference type="ChEBI" id="CHEBI:29991"/>
    </ligand>
</feature>
<dbReference type="GO" id="GO:0005737">
    <property type="term" value="C:cytoplasm"/>
    <property type="evidence" value="ECO:0007669"/>
    <property type="project" value="UniProtKB-SubCell"/>
</dbReference>